<organism evidence="6 7">
    <name type="scientific">Candida maltosa (strain Xu316)</name>
    <name type="common">Yeast</name>
    <dbReference type="NCBI Taxonomy" id="1245528"/>
    <lineage>
        <taxon>Eukaryota</taxon>
        <taxon>Fungi</taxon>
        <taxon>Dikarya</taxon>
        <taxon>Ascomycota</taxon>
        <taxon>Saccharomycotina</taxon>
        <taxon>Pichiomycetes</taxon>
        <taxon>Debaryomycetaceae</taxon>
        <taxon>Candida/Lodderomyces clade</taxon>
        <taxon>Candida</taxon>
    </lineage>
</organism>
<reference evidence="6 7" key="1">
    <citation type="submission" date="2013-02" db="EMBL/GenBank/DDBJ databases">
        <title>Genome sequence of Candida maltosa Xu316, a potential industrial strain for xylitol and ethanol production.</title>
        <authorList>
            <person name="Yu J."/>
            <person name="Wang Q."/>
            <person name="Geng X."/>
            <person name="Bao W."/>
            <person name="He P."/>
            <person name="Cai J."/>
        </authorList>
    </citation>
    <scope>NUCLEOTIDE SEQUENCE [LARGE SCALE GENOMIC DNA]</scope>
    <source>
        <strain evidence="7">Xu316</strain>
    </source>
</reference>
<keyword evidence="2" id="KW-0689">Ribosomal protein</keyword>
<feature type="region of interest" description="Disordered" evidence="5">
    <location>
        <begin position="34"/>
        <end position="64"/>
    </location>
</feature>
<dbReference type="GO" id="GO:0070181">
    <property type="term" value="F:small ribosomal subunit rRNA binding"/>
    <property type="evidence" value="ECO:0007669"/>
    <property type="project" value="TreeGrafter"/>
</dbReference>
<dbReference type="Proteomes" id="UP000011777">
    <property type="component" value="Unassembled WGS sequence"/>
</dbReference>
<dbReference type="GO" id="GO:0032543">
    <property type="term" value="P:mitochondrial translation"/>
    <property type="evidence" value="ECO:0007669"/>
    <property type="project" value="TreeGrafter"/>
</dbReference>
<dbReference type="AlphaFoldDB" id="M3JVJ9"/>
<dbReference type="STRING" id="1245528.M3JVJ9"/>
<dbReference type="eggNOG" id="KOG3162">
    <property type="taxonomic scope" value="Eukaryota"/>
</dbReference>
<dbReference type="PANTHER" id="PTHR13479">
    <property type="entry name" value="30S RIBOSOMAL PROTEIN S18"/>
    <property type="match status" value="1"/>
</dbReference>
<accession>M3JVJ9</accession>
<keyword evidence="3" id="KW-0687">Ribonucleoprotein</keyword>
<dbReference type="HOGENOM" id="CLU_082177_1_0_1"/>
<dbReference type="Gene3D" id="4.10.640.10">
    <property type="entry name" value="Ribosomal protein S18"/>
    <property type="match status" value="1"/>
</dbReference>
<evidence type="ECO:0000313" key="7">
    <source>
        <dbReference type="Proteomes" id="UP000011777"/>
    </source>
</evidence>
<name>M3JVJ9_CANMX</name>
<evidence type="ECO:0000313" key="6">
    <source>
        <dbReference type="EMBL" id="EMG46940.1"/>
    </source>
</evidence>
<proteinExistence type="inferred from homology"/>
<dbReference type="GO" id="GO:0005763">
    <property type="term" value="C:mitochondrial small ribosomal subunit"/>
    <property type="evidence" value="ECO:0007669"/>
    <property type="project" value="TreeGrafter"/>
</dbReference>
<sequence>MFGSLSFCGKRVATFGSNVGSIRLISTTVTNFNTTTQQPRESRERKFSKMKSRSQWAQKDLSDTSSQEDLIDNLGKISETTATKVEPPIYISPSLHRNFRMGDTYTPFDFSMNRFDMEHKIKASKKLVDPFATSGINPKYLYLMPELLSKYLTSTGQILPRSATGCSAANQVKLAKAVETARCLGLLSTKHRHARYLPVRNL</sequence>
<dbReference type="OMA" id="CSAANQV"/>
<dbReference type="EMBL" id="AOGT01001817">
    <property type="protein sequence ID" value="EMG46940.1"/>
    <property type="molecule type" value="Genomic_DNA"/>
</dbReference>
<evidence type="ECO:0000256" key="2">
    <source>
        <dbReference type="ARBA" id="ARBA00022980"/>
    </source>
</evidence>
<dbReference type="InterPro" id="IPR036870">
    <property type="entry name" value="Ribosomal_bS18_sf"/>
</dbReference>
<evidence type="ECO:0000256" key="3">
    <source>
        <dbReference type="ARBA" id="ARBA00023274"/>
    </source>
</evidence>
<keyword evidence="7" id="KW-1185">Reference proteome</keyword>
<dbReference type="GO" id="GO:0003735">
    <property type="term" value="F:structural constituent of ribosome"/>
    <property type="evidence" value="ECO:0007669"/>
    <property type="project" value="InterPro"/>
</dbReference>
<dbReference type="OrthoDB" id="21463at2759"/>
<comment type="similarity">
    <text evidence="1">Belongs to the bacterial ribosomal protein bS18 family.</text>
</comment>
<dbReference type="PANTHER" id="PTHR13479:SF40">
    <property type="entry name" value="SMALL RIBOSOMAL SUBUNIT PROTEIN BS18M"/>
    <property type="match status" value="1"/>
</dbReference>
<evidence type="ECO:0000256" key="4">
    <source>
        <dbReference type="ARBA" id="ARBA00035264"/>
    </source>
</evidence>
<dbReference type="SUPFAM" id="SSF46911">
    <property type="entry name" value="Ribosomal protein S18"/>
    <property type="match status" value="1"/>
</dbReference>
<comment type="caution">
    <text evidence="6">The sequence shown here is derived from an EMBL/GenBank/DDBJ whole genome shotgun (WGS) entry which is preliminary data.</text>
</comment>
<dbReference type="Pfam" id="PF01084">
    <property type="entry name" value="Ribosomal_S18"/>
    <property type="match status" value="1"/>
</dbReference>
<evidence type="ECO:0000256" key="1">
    <source>
        <dbReference type="ARBA" id="ARBA00005589"/>
    </source>
</evidence>
<gene>
    <name evidence="6" type="ORF">G210_2802</name>
</gene>
<evidence type="ECO:0000256" key="5">
    <source>
        <dbReference type="SAM" id="MobiDB-lite"/>
    </source>
</evidence>
<protein>
    <recommendedName>
        <fullName evidence="4">Small ribosomal subunit protein bS18m</fullName>
    </recommendedName>
</protein>
<dbReference type="InterPro" id="IPR001648">
    <property type="entry name" value="Ribosomal_bS18"/>
</dbReference>
<feature type="compositionally biased region" description="Polar residues" evidence="5">
    <location>
        <begin position="53"/>
        <end position="64"/>
    </location>
</feature>